<dbReference type="InterPro" id="IPR037522">
    <property type="entry name" value="HD_GYP_dom"/>
</dbReference>
<name>A0A148KLI8_9ALTE</name>
<evidence type="ECO:0000259" key="1">
    <source>
        <dbReference type="PROSITE" id="PS51832"/>
    </source>
</evidence>
<evidence type="ECO:0000313" key="3">
    <source>
        <dbReference type="Proteomes" id="UP000070299"/>
    </source>
</evidence>
<dbReference type="Proteomes" id="UP000070299">
    <property type="component" value="Unassembled WGS sequence"/>
</dbReference>
<organism evidence="2 3">
    <name type="scientific">Paraglaciecola hydrolytica</name>
    <dbReference type="NCBI Taxonomy" id="1799789"/>
    <lineage>
        <taxon>Bacteria</taxon>
        <taxon>Pseudomonadati</taxon>
        <taxon>Pseudomonadota</taxon>
        <taxon>Gammaproteobacteria</taxon>
        <taxon>Alteromonadales</taxon>
        <taxon>Alteromonadaceae</taxon>
        <taxon>Paraglaciecola</taxon>
    </lineage>
</organism>
<dbReference type="InterPro" id="IPR021812">
    <property type="entry name" value="DUF3391"/>
</dbReference>
<accession>A0A148KLI8</accession>
<dbReference type="Pfam" id="PF11871">
    <property type="entry name" value="DUF3391"/>
    <property type="match status" value="1"/>
</dbReference>
<dbReference type="AlphaFoldDB" id="A0A148KLI8"/>
<dbReference type="PANTHER" id="PTHR43155:SF2">
    <property type="entry name" value="CYCLIC DI-GMP PHOSPHODIESTERASE PA4108"/>
    <property type="match status" value="1"/>
</dbReference>
<dbReference type="InterPro" id="IPR003607">
    <property type="entry name" value="HD/PDEase_dom"/>
</dbReference>
<dbReference type="GO" id="GO:0008081">
    <property type="term" value="F:phosphoric diester hydrolase activity"/>
    <property type="evidence" value="ECO:0007669"/>
    <property type="project" value="UniProtKB-ARBA"/>
</dbReference>
<feature type="domain" description="HD-GYP" evidence="1">
    <location>
        <begin position="125"/>
        <end position="320"/>
    </location>
</feature>
<comment type="caution">
    <text evidence="2">The sequence shown here is derived from an EMBL/GenBank/DDBJ whole genome shotgun (WGS) entry which is preliminary data.</text>
</comment>
<dbReference type="CDD" id="cd00077">
    <property type="entry name" value="HDc"/>
    <property type="match status" value="1"/>
</dbReference>
<gene>
    <name evidence="2" type="ORF">AX660_01720</name>
</gene>
<sequence length="390" mass="43722">MLKVIDITELQPGMFVTQVTKQAGVYRVTSGGIIQSDQEIAKLVDKGILQIEIDLNRSLQNQLSDSALPLDQVNEQGLNYQQQLDHALKVYEQIKTVHSQLMTRIRTAKVADIASVNAVSQQLMDKVFECDDAINIVTLISENDQYFLEHSLNCAILIIVFARHMGFDETLMRQLGAGALLMDIGMIKLPLLLTEKPECFNKAETKKVQNHVNIALKMISSIDTISEVSREVVRLHHERLDGSGYPQGLMAEDISIYGRMAAIVDVYDSLTSVRPYRSAYKPAEALHYMSEQLQGFDNELIEQFILCIGAFPIGSLVKLASNKLAIVMRLNKKRPLQPVVMAFYDLDSRQHDTVTQLDLAVVDDVIVGSVDPADFELNLKQFLHQTLLAH</sequence>
<reference evidence="3" key="1">
    <citation type="submission" date="2016-02" db="EMBL/GenBank/DDBJ databases">
        <authorList>
            <person name="Schultz-Johansen M."/>
            <person name="Glaring M.A."/>
            <person name="Bech P.K."/>
            <person name="Stougaard P."/>
        </authorList>
    </citation>
    <scope>NUCLEOTIDE SEQUENCE [LARGE SCALE GENOMIC DNA]</scope>
    <source>
        <strain evidence="3">S66</strain>
    </source>
</reference>
<dbReference type="EMBL" id="LSNE01000015">
    <property type="protein sequence ID" value="KXI27129.1"/>
    <property type="molecule type" value="Genomic_DNA"/>
</dbReference>
<dbReference type="PROSITE" id="PS51832">
    <property type="entry name" value="HD_GYP"/>
    <property type="match status" value="1"/>
</dbReference>
<proteinExistence type="predicted"/>
<dbReference type="RefSeq" id="WP_068381501.1">
    <property type="nucleotide sequence ID" value="NZ_LSNE01000015.1"/>
</dbReference>
<keyword evidence="3" id="KW-1185">Reference proteome</keyword>
<dbReference type="STRING" id="1799789.AX660_01720"/>
<dbReference type="OrthoDB" id="9764808at2"/>
<dbReference type="Gene3D" id="1.10.3210.10">
    <property type="entry name" value="Hypothetical protein af1432"/>
    <property type="match status" value="1"/>
</dbReference>
<dbReference type="SUPFAM" id="SSF109604">
    <property type="entry name" value="HD-domain/PDEase-like"/>
    <property type="match status" value="1"/>
</dbReference>
<protein>
    <recommendedName>
        <fullName evidence="1">HD-GYP domain-containing protein</fullName>
    </recommendedName>
</protein>
<dbReference type="PANTHER" id="PTHR43155">
    <property type="entry name" value="CYCLIC DI-GMP PHOSPHODIESTERASE PA4108-RELATED"/>
    <property type="match status" value="1"/>
</dbReference>
<evidence type="ECO:0000313" key="2">
    <source>
        <dbReference type="EMBL" id="KXI27129.1"/>
    </source>
</evidence>
<dbReference type="Pfam" id="PF13487">
    <property type="entry name" value="HD_5"/>
    <property type="match status" value="1"/>
</dbReference>